<keyword evidence="3" id="KW-1185">Reference proteome</keyword>
<gene>
    <name evidence="2" type="ORF">J0A67_13805</name>
</gene>
<dbReference type="RefSeq" id="WP_206569953.1">
    <property type="nucleotide sequence ID" value="NZ_JAFKCW010000003.1"/>
</dbReference>
<dbReference type="GO" id="GO:0016740">
    <property type="term" value="F:transferase activity"/>
    <property type="evidence" value="ECO:0007669"/>
    <property type="project" value="UniProtKB-KW"/>
</dbReference>
<evidence type="ECO:0000313" key="3">
    <source>
        <dbReference type="Proteomes" id="UP000664698"/>
    </source>
</evidence>
<keyword evidence="2" id="KW-0808">Transferase</keyword>
<dbReference type="InterPro" id="IPR007345">
    <property type="entry name" value="Polysacch_pyruvyl_Trfase"/>
</dbReference>
<feature type="domain" description="Polysaccharide pyruvyl transferase" evidence="1">
    <location>
        <begin position="14"/>
        <end position="331"/>
    </location>
</feature>
<organism evidence="2 3">
    <name type="scientific">Algoriphagus aestuariicola</name>
    <dbReference type="NCBI Taxonomy" id="1852016"/>
    <lineage>
        <taxon>Bacteria</taxon>
        <taxon>Pseudomonadati</taxon>
        <taxon>Bacteroidota</taxon>
        <taxon>Cytophagia</taxon>
        <taxon>Cytophagales</taxon>
        <taxon>Cyclobacteriaceae</taxon>
        <taxon>Algoriphagus</taxon>
    </lineage>
</organism>
<protein>
    <submittedName>
        <fullName evidence="2">Polysaccharide pyruvyl transferase family protein</fullName>
    </submittedName>
</protein>
<dbReference type="Proteomes" id="UP000664698">
    <property type="component" value="Unassembled WGS sequence"/>
</dbReference>
<dbReference type="Pfam" id="PF04230">
    <property type="entry name" value="PS_pyruv_trans"/>
    <property type="match status" value="1"/>
</dbReference>
<name>A0ABS3BRM8_9BACT</name>
<reference evidence="2 3" key="1">
    <citation type="submission" date="2021-03" db="EMBL/GenBank/DDBJ databases">
        <title>novel species isolated from a fishpond in China.</title>
        <authorList>
            <person name="Lu H."/>
            <person name="Cai Z."/>
        </authorList>
    </citation>
    <scope>NUCLEOTIDE SEQUENCE [LARGE SCALE GENOMIC DNA]</scope>
    <source>
        <strain evidence="2 3">JCM 31546</strain>
    </source>
</reference>
<evidence type="ECO:0000259" key="1">
    <source>
        <dbReference type="Pfam" id="PF04230"/>
    </source>
</evidence>
<evidence type="ECO:0000313" key="2">
    <source>
        <dbReference type="EMBL" id="MBN7801943.1"/>
    </source>
</evidence>
<comment type="caution">
    <text evidence="2">The sequence shown here is derived from an EMBL/GenBank/DDBJ whole genome shotgun (WGS) entry which is preliminary data.</text>
</comment>
<accession>A0ABS3BRM8</accession>
<sequence length="408" mass="45337">MQDVLIIGAFDRYNYGDLLFPIILEKQLQTYGLDFRFHFYGLVKSDLSPQGGPPTEDIHEFYRKCSDPSHPVHVIIAGGEALGVTWNSLYAALSPLFQRINKRHVKINKVFDLNAFTRFLLRGKTTLPFLLAKADFPGIRSILLNSLGGSGLSEATFYKFPELKPKLRQVDYFAVRDRVTLRNVHSAGLDAHLFPDSAILMSDFFPVEHLKNRASPAVRSYVEAHAGRYAFVQINKKTTRGHEKTIATQLDLVHEEGKTALCLCPIGKALDHDDHEALHGLGNLLTSPFAYFDADTIWDIMYLIASSQCYIGTSLHGAITAMSYAVPHVGLKVEKLSAYLGTWGIAGNRDSVEFSDLYSRFSTVVGGSRDELEASRDVQFAEIRRAFDLMVDTITAKANGSAGQKSIA</sequence>
<proteinExistence type="predicted"/>
<dbReference type="EMBL" id="JAFKCW010000003">
    <property type="protein sequence ID" value="MBN7801943.1"/>
    <property type="molecule type" value="Genomic_DNA"/>
</dbReference>